<gene>
    <name evidence="2" type="ORF">CBR_g30662</name>
</gene>
<dbReference type="Gramene" id="GBG80295">
    <property type="protein sequence ID" value="GBG80295"/>
    <property type="gene ID" value="CBR_g30662"/>
</dbReference>
<organism evidence="2 3">
    <name type="scientific">Chara braunii</name>
    <name type="common">Braun's stonewort</name>
    <dbReference type="NCBI Taxonomy" id="69332"/>
    <lineage>
        <taxon>Eukaryota</taxon>
        <taxon>Viridiplantae</taxon>
        <taxon>Streptophyta</taxon>
        <taxon>Charophyceae</taxon>
        <taxon>Charales</taxon>
        <taxon>Characeae</taxon>
        <taxon>Chara</taxon>
    </lineage>
</organism>
<evidence type="ECO:0000256" key="1">
    <source>
        <dbReference type="SAM" id="MobiDB-lite"/>
    </source>
</evidence>
<name>A0A388LDA9_CHABU</name>
<evidence type="ECO:0000313" key="3">
    <source>
        <dbReference type="Proteomes" id="UP000265515"/>
    </source>
</evidence>
<comment type="caution">
    <text evidence="2">The sequence shown here is derived from an EMBL/GenBank/DDBJ whole genome shotgun (WGS) entry which is preliminary data.</text>
</comment>
<dbReference type="EMBL" id="BFEA01000342">
    <property type="protein sequence ID" value="GBG80295.1"/>
    <property type="molecule type" value="Genomic_DNA"/>
</dbReference>
<keyword evidence="3" id="KW-1185">Reference proteome</keyword>
<feature type="region of interest" description="Disordered" evidence="1">
    <location>
        <begin position="1"/>
        <end position="39"/>
    </location>
</feature>
<sequence length="79" mass="8617">MQGQGLRPRESQSASSERSQSGTLRVESNRHPVNSHIPEAKVAFLEQKSRLMLKSRIPQAKDASPGKSRVPGARVASHS</sequence>
<reference evidence="2 3" key="1">
    <citation type="journal article" date="2018" name="Cell">
        <title>The Chara Genome: Secondary Complexity and Implications for Plant Terrestrialization.</title>
        <authorList>
            <person name="Nishiyama T."/>
            <person name="Sakayama H."/>
            <person name="Vries J.D."/>
            <person name="Buschmann H."/>
            <person name="Saint-Marcoux D."/>
            <person name="Ullrich K.K."/>
            <person name="Haas F.B."/>
            <person name="Vanderstraeten L."/>
            <person name="Becker D."/>
            <person name="Lang D."/>
            <person name="Vosolsobe S."/>
            <person name="Rombauts S."/>
            <person name="Wilhelmsson P.K.I."/>
            <person name="Janitza P."/>
            <person name="Kern R."/>
            <person name="Heyl A."/>
            <person name="Rumpler F."/>
            <person name="Villalobos L.I.A.C."/>
            <person name="Clay J.M."/>
            <person name="Skokan R."/>
            <person name="Toyoda A."/>
            <person name="Suzuki Y."/>
            <person name="Kagoshima H."/>
            <person name="Schijlen E."/>
            <person name="Tajeshwar N."/>
            <person name="Catarino B."/>
            <person name="Hetherington A.J."/>
            <person name="Saltykova A."/>
            <person name="Bonnot C."/>
            <person name="Breuninger H."/>
            <person name="Symeonidi A."/>
            <person name="Radhakrishnan G.V."/>
            <person name="Van Nieuwerburgh F."/>
            <person name="Deforce D."/>
            <person name="Chang C."/>
            <person name="Karol K.G."/>
            <person name="Hedrich R."/>
            <person name="Ulvskov P."/>
            <person name="Glockner G."/>
            <person name="Delwiche C.F."/>
            <person name="Petrasek J."/>
            <person name="Van de Peer Y."/>
            <person name="Friml J."/>
            <person name="Beilby M."/>
            <person name="Dolan L."/>
            <person name="Kohara Y."/>
            <person name="Sugano S."/>
            <person name="Fujiyama A."/>
            <person name="Delaux P.-M."/>
            <person name="Quint M."/>
            <person name="TheiBen G."/>
            <person name="Hagemann M."/>
            <person name="Harholt J."/>
            <person name="Dunand C."/>
            <person name="Zachgo S."/>
            <person name="Langdale J."/>
            <person name="Maumus F."/>
            <person name="Straeten D.V.D."/>
            <person name="Gould S.B."/>
            <person name="Rensing S.A."/>
        </authorList>
    </citation>
    <scope>NUCLEOTIDE SEQUENCE [LARGE SCALE GENOMIC DNA]</scope>
    <source>
        <strain evidence="2 3">S276</strain>
    </source>
</reference>
<dbReference type="Proteomes" id="UP000265515">
    <property type="component" value="Unassembled WGS sequence"/>
</dbReference>
<protein>
    <submittedName>
        <fullName evidence="2">Uncharacterized protein</fullName>
    </submittedName>
</protein>
<dbReference type="AlphaFoldDB" id="A0A388LDA9"/>
<proteinExistence type="predicted"/>
<feature type="compositionally biased region" description="Low complexity" evidence="1">
    <location>
        <begin position="11"/>
        <end position="21"/>
    </location>
</feature>
<evidence type="ECO:0000313" key="2">
    <source>
        <dbReference type="EMBL" id="GBG80295.1"/>
    </source>
</evidence>
<feature type="region of interest" description="Disordered" evidence="1">
    <location>
        <begin position="55"/>
        <end position="79"/>
    </location>
</feature>
<accession>A0A388LDA9</accession>